<evidence type="ECO:0000313" key="2">
    <source>
        <dbReference type="Proteomes" id="UP000033935"/>
    </source>
</evidence>
<dbReference type="EMBL" id="LBWG01000010">
    <property type="protein sequence ID" value="KKR04275.1"/>
    <property type="molecule type" value="Genomic_DNA"/>
</dbReference>
<comment type="caution">
    <text evidence="1">The sequence shown here is derived from an EMBL/GenBank/DDBJ whole genome shotgun (WGS) entry which is preliminary data.</text>
</comment>
<dbReference type="AlphaFoldDB" id="A0A0G0Q1H7"/>
<dbReference type="Proteomes" id="UP000033935">
    <property type="component" value="Unassembled WGS sequence"/>
</dbReference>
<sequence>MTLEQTLIAKIQESFKRWNTSERKGLFCTFLEKQEPGILELLEELPIILTKLDRKLLKELEKKPPQQPLCDAILALYMPQMTLLYQHRKTKETFEHFLEHLRREYATADALEAYLKKVSC</sequence>
<accession>A0A0G0Q1H7</accession>
<protein>
    <submittedName>
        <fullName evidence="1">Uncharacterized protein</fullName>
    </submittedName>
</protein>
<proteinExistence type="predicted"/>
<reference evidence="1 2" key="1">
    <citation type="journal article" date="2015" name="Nature">
        <title>rRNA introns, odd ribosomes, and small enigmatic genomes across a large radiation of phyla.</title>
        <authorList>
            <person name="Brown C.T."/>
            <person name="Hug L.A."/>
            <person name="Thomas B.C."/>
            <person name="Sharon I."/>
            <person name="Castelle C.J."/>
            <person name="Singh A."/>
            <person name="Wilkins M.J."/>
            <person name="Williams K.H."/>
            <person name="Banfield J.F."/>
        </authorList>
    </citation>
    <scope>NUCLEOTIDE SEQUENCE [LARGE SCALE GENOMIC DNA]</scope>
</reference>
<gene>
    <name evidence="1" type="ORF">UT30_C0010G0039</name>
</gene>
<evidence type="ECO:0000313" key="1">
    <source>
        <dbReference type="EMBL" id="KKR04275.1"/>
    </source>
</evidence>
<organism evidence="1 2">
    <name type="scientific">Candidatus Uhrbacteria bacterium GW2011_GWF2_39_13</name>
    <dbReference type="NCBI Taxonomy" id="1618995"/>
    <lineage>
        <taxon>Bacteria</taxon>
        <taxon>Candidatus Uhriibacteriota</taxon>
    </lineage>
</organism>
<name>A0A0G0Q1H7_9BACT</name>